<sequence length="144" mass="16808">MMRLFLLSSFIIIVSSTRWADYDVLSAHGKVFKALPWTPQELLHVSSLHSRAEYHKLMRFIKDKLIESGDDLSPRDRELIERFLVSKRPPRVVDNLFDEDEKQSIDHYHSRGDVTDVLSIWSHALQRLPEKAREDTVAYLTSSD</sequence>
<dbReference type="EnsemblMetazoa" id="PPA47392.1">
    <property type="protein sequence ID" value="PPA47392.1"/>
    <property type="gene ID" value="WBGene00306074"/>
</dbReference>
<organism evidence="2 3">
    <name type="scientific">Pristionchus pacificus</name>
    <name type="common">Parasitic nematode worm</name>
    <dbReference type="NCBI Taxonomy" id="54126"/>
    <lineage>
        <taxon>Eukaryota</taxon>
        <taxon>Metazoa</taxon>
        <taxon>Ecdysozoa</taxon>
        <taxon>Nematoda</taxon>
        <taxon>Chromadorea</taxon>
        <taxon>Rhabditida</taxon>
        <taxon>Rhabditina</taxon>
        <taxon>Diplogasteromorpha</taxon>
        <taxon>Diplogasteroidea</taxon>
        <taxon>Neodiplogasteridae</taxon>
        <taxon>Pristionchus</taxon>
    </lineage>
</organism>
<feature type="signal peptide" evidence="1">
    <location>
        <begin position="1"/>
        <end position="16"/>
    </location>
</feature>
<evidence type="ECO:0000313" key="3">
    <source>
        <dbReference type="Proteomes" id="UP000005239"/>
    </source>
</evidence>
<reference evidence="2" key="2">
    <citation type="submission" date="2022-06" db="UniProtKB">
        <authorList>
            <consortium name="EnsemblMetazoa"/>
        </authorList>
    </citation>
    <scope>IDENTIFICATION</scope>
    <source>
        <strain evidence="2">PS312</strain>
    </source>
</reference>
<protein>
    <submittedName>
        <fullName evidence="2">Uncharacterized protein</fullName>
    </submittedName>
</protein>
<keyword evidence="3" id="KW-1185">Reference proteome</keyword>
<gene>
    <name evidence="2" type="primary">WBGene00306074</name>
</gene>
<evidence type="ECO:0000313" key="2">
    <source>
        <dbReference type="EnsemblMetazoa" id="PPA47392.1"/>
    </source>
</evidence>
<dbReference type="AlphaFoldDB" id="A0A8R1Z8V6"/>
<proteinExistence type="predicted"/>
<reference evidence="3" key="1">
    <citation type="journal article" date="2008" name="Nat. Genet.">
        <title>The Pristionchus pacificus genome provides a unique perspective on nematode lifestyle and parasitism.</title>
        <authorList>
            <person name="Dieterich C."/>
            <person name="Clifton S.W."/>
            <person name="Schuster L.N."/>
            <person name="Chinwalla A."/>
            <person name="Delehaunty K."/>
            <person name="Dinkelacker I."/>
            <person name="Fulton L."/>
            <person name="Fulton R."/>
            <person name="Godfrey J."/>
            <person name="Minx P."/>
            <person name="Mitreva M."/>
            <person name="Roeseler W."/>
            <person name="Tian H."/>
            <person name="Witte H."/>
            <person name="Yang S.P."/>
            <person name="Wilson R.K."/>
            <person name="Sommer R.J."/>
        </authorList>
    </citation>
    <scope>NUCLEOTIDE SEQUENCE [LARGE SCALE GENOMIC DNA]</scope>
    <source>
        <strain evidence="3">PS312</strain>
    </source>
</reference>
<keyword evidence="1" id="KW-0732">Signal</keyword>
<dbReference type="Proteomes" id="UP000005239">
    <property type="component" value="Unassembled WGS sequence"/>
</dbReference>
<name>A0A8R1Z8V6_PRIPA</name>
<feature type="chain" id="PRO_5035775413" evidence="1">
    <location>
        <begin position="17"/>
        <end position="144"/>
    </location>
</feature>
<evidence type="ECO:0000256" key="1">
    <source>
        <dbReference type="SAM" id="SignalP"/>
    </source>
</evidence>
<accession>A0A8R1Z8V6</accession>